<proteinExistence type="predicted"/>
<sequence>MNKSSIGKHTYSVLIALVITAVAIPFSPGIPWLAWLGAFIVLLAVAEIAGTLMQSDDGKLKAQRQRQAIYFAAGAAVVILLLLIAWFI</sequence>
<reference evidence="3" key="1">
    <citation type="submission" date="2013-02" db="EMBL/GenBank/DDBJ databases">
        <title>The complete genome sequence of Corynebacterium casei LMG S-19264 (=DSM 44701).</title>
        <authorList>
            <person name="Ruckert C."/>
            <person name="Albersmeier A."/>
            <person name="Kalinowski J."/>
        </authorList>
    </citation>
    <scope>NUCLEOTIDE SEQUENCE [LARGE SCALE GENOMIC DNA]</scope>
    <source>
        <strain evidence="3">LMG S-19264</strain>
    </source>
</reference>
<organism evidence="2 3">
    <name type="scientific">Corynebacterium casei LMG S-19264</name>
    <dbReference type="NCBI Taxonomy" id="1285583"/>
    <lineage>
        <taxon>Bacteria</taxon>
        <taxon>Bacillati</taxon>
        <taxon>Actinomycetota</taxon>
        <taxon>Actinomycetes</taxon>
        <taxon>Mycobacteriales</taxon>
        <taxon>Corynebacteriaceae</taxon>
        <taxon>Corynebacterium</taxon>
    </lineage>
</organism>
<dbReference type="EMBL" id="CP004350">
    <property type="protein sequence ID" value="AHI21031.1"/>
    <property type="molecule type" value="Genomic_DNA"/>
</dbReference>
<feature type="transmembrane region" description="Helical" evidence="1">
    <location>
        <begin position="9"/>
        <end position="26"/>
    </location>
</feature>
<feature type="transmembrane region" description="Helical" evidence="1">
    <location>
        <begin position="68"/>
        <end position="87"/>
    </location>
</feature>
<evidence type="ECO:0008006" key="4">
    <source>
        <dbReference type="Google" id="ProtNLM"/>
    </source>
</evidence>
<keyword evidence="1" id="KW-1133">Transmembrane helix</keyword>
<dbReference type="RefSeq" id="WP_006822693.1">
    <property type="nucleotide sequence ID" value="NZ_CP004350.1"/>
</dbReference>
<evidence type="ECO:0000256" key="1">
    <source>
        <dbReference type="SAM" id="Phobius"/>
    </source>
</evidence>
<protein>
    <recommendedName>
        <fullName evidence="4">Secreted protein</fullName>
    </recommendedName>
</protein>
<evidence type="ECO:0000313" key="2">
    <source>
        <dbReference type="EMBL" id="AHI21031.1"/>
    </source>
</evidence>
<dbReference type="Proteomes" id="UP000019226">
    <property type="component" value="Chromosome"/>
</dbReference>
<gene>
    <name evidence="2" type="ORF">CCASEI_12405</name>
</gene>
<keyword evidence="3" id="KW-1185">Reference proteome</keyword>
<keyword evidence="1" id="KW-0472">Membrane</keyword>
<evidence type="ECO:0000313" key="3">
    <source>
        <dbReference type="Proteomes" id="UP000019226"/>
    </source>
</evidence>
<accession>A0ABM5PST4</accession>
<dbReference type="GeneID" id="82878581"/>
<name>A0ABM5PST4_9CORY</name>
<feature type="transmembrane region" description="Helical" evidence="1">
    <location>
        <begin position="32"/>
        <end position="52"/>
    </location>
</feature>
<keyword evidence="1" id="KW-0812">Transmembrane</keyword>